<dbReference type="Proteomes" id="UP000010802">
    <property type="component" value="Chromosome"/>
</dbReference>
<name>F4LRN6_TEPAE</name>
<dbReference type="KEGG" id="tep:TepRe1_0947"/>
<keyword evidence="2" id="KW-1185">Reference proteome</keyword>
<reference evidence="2" key="1">
    <citation type="journal article" date="2013" name="Genome Announc.">
        <title>First genome sequence of a syntrophic acetate-oxidizing bacterium, Tepidanaerobacter acetatoxydans strain Re1.</title>
        <authorList>
            <person name="Manzoor S."/>
            <person name="Bongcam-Rudloff E."/>
            <person name="Schnurer A."/>
            <person name="Muller B."/>
        </authorList>
    </citation>
    <scope>NUCLEOTIDE SEQUENCE [LARGE SCALE GENOMIC DNA]</scope>
    <source>
        <strain evidence="2">Re1</strain>
    </source>
</reference>
<dbReference type="STRING" id="1209989.TepRe1_0947"/>
<accession>F4LRN6</accession>
<evidence type="ECO:0008006" key="3">
    <source>
        <dbReference type="Google" id="ProtNLM"/>
    </source>
</evidence>
<dbReference type="OrthoDB" id="29496at2"/>
<dbReference type="AlphaFoldDB" id="F4LRN6"/>
<dbReference type="RefSeq" id="WP_013778027.1">
    <property type="nucleotide sequence ID" value="NC_015519.1"/>
</dbReference>
<evidence type="ECO:0000313" key="1">
    <source>
        <dbReference type="EMBL" id="CDI40555.1"/>
    </source>
</evidence>
<dbReference type="EMBL" id="HF563609">
    <property type="protein sequence ID" value="CDI40555.1"/>
    <property type="molecule type" value="Genomic_DNA"/>
</dbReference>
<dbReference type="eggNOG" id="COG3385">
    <property type="taxonomic scope" value="Bacteria"/>
</dbReference>
<gene>
    <name evidence="1" type="ordered locus">TEPIRE1_1036</name>
</gene>
<proteinExistence type="predicted"/>
<organism evidence="1 2">
    <name type="scientific">Tepidanaerobacter acetatoxydans (strain DSM 21804 / JCM 16047 / Re1)</name>
    <dbReference type="NCBI Taxonomy" id="1209989"/>
    <lineage>
        <taxon>Bacteria</taxon>
        <taxon>Bacillati</taxon>
        <taxon>Bacillota</taxon>
        <taxon>Clostridia</taxon>
        <taxon>Thermosediminibacterales</taxon>
        <taxon>Tepidanaerobacteraceae</taxon>
        <taxon>Tepidanaerobacter</taxon>
    </lineage>
</organism>
<sequence>MTSISDLQNNDQMLESRIDYFFKKLNLSKILLKYNFYKESGIHCVTILKTLFSLVFHGKNLYRTLSVNSQDLPFKKNTAYRFLNDSRFNWEKLLQLIMTRLILFIDGLTGENRQSVIIFDDLLFSRNRSKKVELLAKVFDHTSHKFCTQGR</sequence>
<evidence type="ECO:0000313" key="2">
    <source>
        <dbReference type="Proteomes" id="UP000010802"/>
    </source>
</evidence>
<protein>
    <recommendedName>
        <fullName evidence="3">Transposase</fullName>
    </recommendedName>
</protein>
<dbReference type="KEGG" id="tae:TepiRe1_1036"/>
<dbReference type="HOGENOM" id="CLU_041101_3_2_9"/>